<evidence type="ECO:0000256" key="4">
    <source>
        <dbReference type="ARBA" id="ARBA00022741"/>
    </source>
</evidence>
<dbReference type="GO" id="GO:0140662">
    <property type="term" value="F:ATP-dependent protein folding chaperone"/>
    <property type="evidence" value="ECO:0007669"/>
    <property type="project" value="InterPro"/>
</dbReference>
<accession>A0AA48QX93</accession>
<feature type="region of interest" description="Disordered" evidence="8">
    <location>
        <begin position="278"/>
        <end position="324"/>
    </location>
</feature>
<feature type="binding site" evidence="7">
    <location>
        <position position="102"/>
    </location>
    <ligand>
        <name>ATP</name>
        <dbReference type="ChEBI" id="CHEBI:30616"/>
    </ligand>
</feature>
<name>A0AA48QX93_9TREE</name>
<dbReference type="Gene3D" id="3.40.50.11260">
    <property type="match status" value="1"/>
</dbReference>
<keyword evidence="5 7" id="KW-0067">ATP-binding</keyword>
<dbReference type="GO" id="GO:0051082">
    <property type="term" value="F:unfolded protein binding"/>
    <property type="evidence" value="ECO:0007669"/>
    <property type="project" value="InterPro"/>
</dbReference>
<dbReference type="AlphaFoldDB" id="A0AA48QX93"/>
<dbReference type="SUPFAM" id="SSF54211">
    <property type="entry name" value="Ribosomal protein S5 domain 2-like"/>
    <property type="match status" value="1"/>
</dbReference>
<feature type="binding site" evidence="7">
    <location>
        <position position="163"/>
    </location>
    <ligand>
        <name>ATP</name>
        <dbReference type="ChEBI" id="CHEBI:30616"/>
    </ligand>
</feature>
<dbReference type="InterPro" id="IPR003594">
    <property type="entry name" value="HATPase_dom"/>
</dbReference>
<dbReference type="CDD" id="cd16927">
    <property type="entry name" value="HATPase_Hsp90-like"/>
    <property type="match status" value="1"/>
</dbReference>
<dbReference type="FunFam" id="3.30.230.80:FF:000001">
    <property type="entry name" value="Heat shock protein 90 alpha"/>
    <property type="match status" value="1"/>
</dbReference>
<sequence length="761" mass="86281">MEAPRAPWKLQCAERRLVGVSSSRSQISSHKPQPPTPLVKHHAQRCIESTPPSLPHPQPTMSKVNPAPEVYGFQAEISQLMDLIINTFYSNKEIFLRELISNSSDALDKIRYAALTDPSQLDTEKDLYIRITPNKEEGTLTIRDTGVGMTKADLVNNLGTIAKSGTKAFMEALSSGADISMIGQFGVGFYSCYLVADKVQVTTKHNDDEQYIWESAAGGVFTITEDVTGPRLGRGTSMKLFIKEDLKEYLEEKRIREVVKKHSEFISYPIQLVVTKEVEKEVPDEEEEEKKEGDDKIEEVDDEDSGKKKKTKTIKETTTENEELNKQKPIWTRNPSDVTPEEYSSFYKAISNDWEDQLATKHFSVEGQLEFKAILFIPKRAPFDLFETKKKRHNIKLYVRRVFITEDNEELMPEYLNFVVGVVDSEDLPLNISRETLQQNKILKVIRKNLVKKTLDLISEIAEDKENFDKFYTAFSKNLKLGIHEDATNRNKLAEFLRFYSTKSADEMTSFKDYITRMPEVQKSIYFLTGESLEAVKDSPFLEVLKKKGFEVLLLVDPIDEYAVTQLKEFDGKKLVCVSKEGLELEETPEEKAEREKDEKEFEGLCTSMKEILDDKVEKVVVSNRISDSPCVLVTGQFGWSSNMERIMKAQALRDSSMSSYMASKKTLELNPNHPIIKELKTKVASDSADKTVRDLTVLLFETSLLTSGFTLNNPQDFAQRINRMISLGLSIDDAVEAAQAPLEDSAPALEEAGGSMEEVD</sequence>
<reference evidence="10" key="1">
    <citation type="journal article" date="2023" name="BMC Genomics">
        <title>Chromosome-level genome assemblies of Cutaneotrichosporon spp. (Trichosporonales, Basidiomycota) reveal imbalanced evolution between nucleotide sequences and chromosome synteny.</title>
        <authorList>
            <person name="Kobayashi Y."/>
            <person name="Kayamori A."/>
            <person name="Aoki K."/>
            <person name="Shiwa Y."/>
            <person name="Matsutani M."/>
            <person name="Fujita N."/>
            <person name="Sugita T."/>
            <person name="Iwasaki W."/>
            <person name="Tanaka N."/>
            <person name="Takashima M."/>
        </authorList>
    </citation>
    <scope>NUCLEOTIDE SEQUENCE</scope>
    <source>
        <strain evidence="10">HIS019</strain>
    </source>
</reference>
<dbReference type="InterPro" id="IPR037196">
    <property type="entry name" value="HSP90_C"/>
</dbReference>
<evidence type="ECO:0000256" key="3">
    <source>
        <dbReference type="ARBA" id="ARBA00022490"/>
    </source>
</evidence>
<dbReference type="FunFam" id="3.40.50.11260:FF:000001">
    <property type="entry name" value="Heat shock protein 90 alpha"/>
    <property type="match status" value="1"/>
</dbReference>
<dbReference type="SUPFAM" id="SSF110942">
    <property type="entry name" value="HSP90 C-terminal domain"/>
    <property type="match status" value="1"/>
</dbReference>
<comment type="similarity">
    <text evidence="2">Belongs to the heat shock protein 90 family.</text>
</comment>
<feature type="binding site" evidence="7">
    <location>
        <position position="98"/>
    </location>
    <ligand>
        <name>ATP</name>
        <dbReference type="ChEBI" id="CHEBI:30616"/>
    </ligand>
</feature>
<feature type="domain" description="Histidine kinase/HSP90-like ATPase" evidence="9">
    <location>
        <begin position="91"/>
        <end position="246"/>
    </location>
</feature>
<dbReference type="RefSeq" id="XP_060458416.1">
    <property type="nucleotide sequence ID" value="XM_060601975.1"/>
</dbReference>
<feature type="binding site" evidence="7">
    <location>
        <position position="434"/>
    </location>
    <ligand>
        <name>ATP</name>
        <dbReference type="ChEBI" id="CHEBI:30616"/>
    </ligand>
</feature>
<dbReference type="InterPro" id="IPR019805">
    <property type="entry name" value="Heat_shock_protein_90_CS"/>
</dbReference>
<dbReference type="PROSITE" id="PS00298">
    <property type="entry name" value="HSP90"/>
    <property type="match status" value="1"/>
</dbReference>
<keyword evidence="4 7" id="KW-0547">Nucleotide-binding</keyword>
<dbReference type="FunFam" id="3.30.565.10:FF:000001">
    <property type="entry name" value="Heat shock protein HSP 90-alpha"/>
    <property type="match status" value="1"/>
</dbReference>
<dbReference type="InterPro" id="IPR020568">
    <property type="entry name" value="Ribosomal_Su5_D2-typ_SF"/>
</dbReference>
<dbReference type="NCBIfam" id="NF003555">
    <property type="entry name" value="PRK05218.1"/>
    <property type="match status" value="1"/>
</dbReference>
<dbReference type="EMBL" id="AP028216">
    <property type="protein sequence ID" value="BEI93151.1"/>
    <property type="molecule type" value="Genomic_DNA"/>
</dbReference>
<evidence type="ECO:0000256" key="5">
    <source>
        <dbReference type="ARBA" id="ARBA00022840"/>
    </source>
</evidence>
<dbReference type="InterPro" id="IPR036890">
    <property type="entry name" value="HATPase_C_sf"/>
</dbReference>
<dbReference type="FunFam" id="1.20.120.790:FF:000001">
    <property type="entry name" value="Heat shock protein 90 alpha"/>
    <property type="match status" value="1"/>
</dbReference>
<dbReference type="Gene3D" id="1.20.120.790">
    <property type="entry name" value="Heat shock protein 90, C-terminal domain"/>
    <property type="match status" value="1"/>
</dbReference>
<dbReference type="GO" id="GO:0016887">
    <property type="term" value="F:ATP hydrolysis activity"/>
    <property type="evidence" value="ECO:0007669"/>
    <property type="project" value="InterPro"/>
</dbReference>
<keyword evidence="3" id="KW-0963">Cytoplasm</keyword>
<feature type="binding site" evidence="7">
    <location>
        <begin position="164"/>
        <end position="165"/>
    </location>
    <ligand>
        <name>ATP</name>
        <dbReference type="ChEBI" id="CHEBI:30616"/>
    </ligand>
</feature>
<dbReference type="PRINTS" id="PR00775">
    <property type="entry name" value="HEATSHOCK90"/>
</dbReference>
<comment type="subcellular location">
    <subcellularLocation>
        <location evidence="1">Cytoplasm</location>
    </subcellularLocation>
</comment>
<dbReference type="KEGG" id="ccac:CcaHIS019_0507790"/>
<feature type="binding site" evidence="7">
    <location>
        <position position="144"/>
    </location>
    <ligand>
        <name>ATP</name>
        <dbReference type="ChEBI" id="CHEBI:30616"/>
    </ligand>
</feature>
<dbReference type="Pfam" id="PF13589">
    <property type="entry name" value="HATPase_c_3"/>
    <property type="match status" value="1"/>
</dbReference>
<keyword evidence="11" id="KW-1185">Reference proteome</keyword>
<dbReference type="GO" id="GO:0005524">
    <property type="term" value="F:ATP binding"/>
    <property type="evidence" value="ECO:0007669"/>
    <property type="project" value="UniProtKB-KW"/>
</dbReference>
<protein>
    <recommendedName>
        <fullName evidence="9">Histidine kinase/HSP90-like ATPase domain-containing protein</fullName>
    </recommendedName>
</protein>
<organism evidence="10 11">
    <name type="scientific">Cutaneotrichosporon cavernicola</name>
    <dbReference type="NCBI Taxonomy" id="279322"/>
    <lineage>
        <taxon>Eukaryota</taxon>
        <taxon>Fungi</taxon>
        <taxon>Dikarya</taxon>
        <taxon>Basidiomycota</taxon>
        <taxon>Agaricomycotina</taxon>
        <taxon>Tremellomycetes</taxon>
        <taxon>Trichosporonales</taxon>
        <taxon>Trichosporonaceae</taxon>
        <taxon>Cutaneotrichosporon</taxon>
    </lineage>
</organism>
<feature type="binding site" evidence="7">
    <location>
        <position position="236"/>
    </location>
    <ligand>
        <name>ATP</name>
        <dbReference type="ChEBI" id="CHEBI:30616"/>
    </ligand>
</feature>
<keyword evidence="6" id="KW-0143">Chaperone</keyword>
<evidence type="ECO:0000256" key="2">
    <source>
        <dbReference type="ARBA" id="ARBA00008239"/>
    </source>
</evidence>
<dbReference type="InterPro" id="IPR001404">
    <property type="entry name" value="Hsp90_fam"/>
</dbReference>
<feature type="binding site" evidence="7">
    <location>
        <position position="157"/>
    </location>
    <ligand>
        <name>ATP</name>
        <dbReference type="ChEBI" id="CHEBI:30616"/>
    </ligand>
</feature>
<dbReference type="GO" id="GO:0005737">
    <property type="term" value="C:cytoplasm"/>
    <property type="evidence" value="ECO:0007669"/>
    <property type="project" value="UniProtKB-SubCell"/>
</dbReference>
<dbReference type="InterPro" id="IPR020575">
    <property type="entry name" value="Hsp90_N"/>
</dbReference>
<evidence type="ECO:0000256" key="8">
    <source>
        <dbReference type="SAM" id="MobiDB-lite"/>
    </source>
</evidence>
<dbReference type="Gene3D" id="3.30.565.10">
    <property type="entry name" value="Histidine kinase-like ATPase, C-terminal domain"/>
    <property type="match status" value="1"/>
</dbReference>
<dbReference type="Proteomes" id="UP001233271">
    <property type="component" value="Chromosome 5"/>
</dbReference>
<dbReference type="PANTHER" id="PTHR11528">
    <property type="entry name" value="HEAT SHOCK PROTEIN 90 FAMILY MEMBER"/>
    <property type="match status" value="1"/>
</dbReference>
<proteinExistence type="inferred from homology"/>
<dbReference type="Pfam" id="PF00183">
    <property type="entry name" value="HSP90"/>
    <property type="match status" value="1"/>
</dbReference>
<evidence type="ECO:0000313" key="11">
    <source>
        <dbReference type="Proteomes" id="UP001233271"/>
    </source>
</evidence>
<feature type="compositionally biased region" description="Acidic residues" evidence="8">
    <location>
        <begin position="282"/>
        <end position="304"/>
    </location>
</feature>
<feature type="compositionally biased region" description="Basic and acidic residues" evidence="8">
    <location>
        <begin position="313"/>
        <end position="324"/>
    </location>
</feature>
<dbReference type="Gene3D" id="3.30.230.80">
    <property type="match status" value="1"/>
</dbReference>
<evidence type="ECO:0000256" key="1">
    <source>
        <dbReference type="ARBA" id="ARBA00004496"/>
    </source>
</evidence>
<evidence type="ECO:0000313" key="10">
    <source>
        <dbReference type="EMBL" id="BEI93151.1"/>
    </source>
</evidence>
<dbReference type="GeneID" id="85497021"/>
<feature type="binding site" evidence="7">
    <location>
        <begin position="184"/>
        <end position="189"/>
    </location>
    <ligand>
        <name>ATP</name>
        <dbReference type="ChEBI" id="CHEBI:30616"/>
    </ligand>
</feature>
<dbReference type="SUPFAM" id="SSF55874">
    <property type="entry name" value="ATPase domain of HSP90 chaperone/DNA topoisomerase II/histidine kinase"/>
    <property type="match status" value="1"/>
</dbReference>
<dbReference type="HAMAP" id="MF_00505">
    <property type="entry name" value="HSP90"/>
    <property type="match status" value="1"/>
</dbReference>
<gene>
    <name evidence="10" type="primary">HSP82</name>
    <name evidence="10" type="ORF">CcaverHIS019_0507790</name>
</gene>
<dbReference type="SMART" id="SM00387">
    <property type="entry name" value="HATPase_c"/>
    <property type="match status" value="1"/>
</dbReference>
<evidence type="ECO:0000256" key="7">
    <source>
        <dbReference type="PIRSR" id="PIRSR002583-1"/>
    </source>
</evidence>
<feature type="binding site" evidence="7">
    <location>
        <position position="149"/>
    </location>
    <ligand>
        <name>ATP</name>
        <dbReference type="ChEBI" id="CHEBI:30616"/>
    </ligand>
</feature>
<dbReference type="PIRSF" id="PIRSF002583">
    <property type="entry name" value="Hsp90"/>
    <property type="match status" value="1"/>
</dbReference>
<evidence type="ECO:0000256" key="6">
    <source>
        <dbReference type="ARBA" id="ARBA00023186"/>
    </source>
</evidence>
<evidence type="ECO:0000259" key="9">
    <source>
        <dbReference type="SMART" id="SM00387"/>
    </source>
</evidence>